<evidence type="ECO:0000256" key="14">
    <source>
        <dbReference type="RuleBase" id="RU000687"/>
    </source>
</evidence>
<dbReference type="HOGENOM" id="CLU_018074_2_1_1"/>
<dbReference type="EMBL" id="DS469523">
    <property type="protein sequence ID" value="EDO46884.1"/>
    <property type="molecule type" value="Genomic_DNA"/>
</dbReference>
<dbReference type="Pfam" id="PF02931">
    <property type="entry name" value="Neur_chan_LBD"/>
    <property type="match status" value="1"/>
</dbReference>
<evidence type="ECO:0000313" key="17">
    <source>
        <dbReference type="EMBL" id="EDO46884.1"/>
    </source>
</evidence>
<dbReference type="GO" id="GO:0022848">
    <property type="term" value="F:acetylcholine-gated monoatomic cation-selective channel activity"/>
    <property type="evidence" value="ECO:0007669"/>
    <property type="project" value="InterPro"/>
</dbReference>
<accession>A7RNN1</accession>
<dbReference type="STRING" id="45351.A7RNN1"/>
<protein>
    <submittedName>
        <fullName evidence="17">Uncharacterized protein</fullName>
    </submittedName>
</protein>
<dbReference type="GO" id="GO:0045211">
    <property type="term" value="C:postsynaptic membrane"/>
    <property type="evidence" value="ECO:0007669"/>
    <property type="project" value="InterPro"/>
</dbReference>
<dbReference type="SUPFAM" id="SSF63712">
    <property type="entry name" value="Nicotinic receptor ligand binding domain-like"/>
    <property type="match status" value="1"/>
</dbReference>
<dbReference type="InterPro" id="IPR006201">
    <property type="entry name" value="Neur_channel"/>
</dbReference>
<dbReference type="InterPro" id="IPR006202">
    <property type="entry name" value="Neur_chan_lig-bd"/>
</dbReference>
<evidence type="ECO:0000256" key="5">
    <source>
        <dbReference type="ARBA" id="ARBA00023018"/>
    </source>
</evidence>
<evidence type="ECO:0000256" key="2">
    <source>
        <dbReference type="ARBA" id="ARBA00022475"/>
    </source>
</evidence>
<evidence type="ECO:0000256" key="3">
    <source>
        <dbReference type="ARBA" id="ARBA00022692"/>
    </source>
</evidence>
<evidence type="ECO:0000256" key="12">
    <source>
        <dbReference type="ARBA" id="ARBA00023303"/>
    </source>
</evidence>
<dbReference type="InParanoid" id="A7RNN1"/>
<feature type="non-terminal residue" evidence="17">
    <location>
        <position position="317"/>
    </location>
</feature>
<keyword evidence="8" id="KW-1015">Disulfide bond</keyword>
<dbReference type="GO" id="GO:0005886">
    <property type="term" value="C:plasma membrane"/>
    <property type="evidence" value="ECO:0000318"/>
    <property type="project" value="GO_Central"/>
</dbReference>
<evidence type="ECO:0000256" key="1">
    <source>
        <dbReference type="ARBA" id="ARBA00022448"/>
    </source>
</evidence>
<evidence type="ECO:0000259" key="15">
    <source>
        <dbReference type="Pfam" id="PF02931"/>
    </source>
</evidence>
<evidence type="ECO:0000256" key="4">
    <source>
        <dbReference type="ARBA" id="ARBA00022989"/>
    </source>
</evidence>
<feature type="non-terminal residue" evidence="17">
    <location>
        <position position="1"/>
    </location>
</feature>
<reference evidence="17 18" key="1">
    <citation type="journal article" date="2007" name="Science">
        <title>Sea anemone genome reveals ancestral eumetazoan gene repertoire and genomic organization.</title>
        <authorList>
            <person name="Putnam N.H."/>
            <person name="Srivastava M."/>
            <person name="Hellsten U."/>
            <person name="Dirks B."/>
            <person name="Chapman J."/>
            <person name="Salamov A."/>
            <person name="Terry A."/>
            <person name="Shapiro H."/>
            <person name="Lindquist E."/>
            <person name="Kapitonov V.V."/>
            <person name="Jurka J."/>
            <person name="Genikhovich G."/>
            <person name="Grigoriev I.V."/>
            <person name="Lucas S.M."/>
            <person name="Steele R.E."/>
            <person name="Finnerty J.R."/>
            <person name="Technau U."/>
            <person name="Martindale M.Q."/>
            <person name="Rokhsar D.S."/>
        </authorList>
    </citation>
    <scope>NUCLEOTIDE SEQUENCE [LARGE SCALE GENOMIC DNA]</scope>
    <source>
        <strain evidence="18">CH2 X CH6</strain>
    </source>
</reference>
<dbReference type="InterPro" id="IPR036734">
    <property type="entry name" value="Neur_chan_lig-bd_sf"/>
</dbReference>
<dbReference type="GO" id="GO:0004888">
    <property type="term" value="F:transmembrane signaling receptor activity"/>
    <property type="evidence" value="ECO:0007669"/>
    <property type="project" value="InterPro"/>
</dbReference>
<feature type="transmembrane region" description="Helical" evidence="14">
    <location>
        <begin position="232"/>
        <end position="252"/>
    </location>
</feature>
<dbReference type="AlphaFoldDB" id="A7RNN1"/>
<dbReference type="GO" id="GO:0042391">
    <property type="term" value="P:regulation of membrane potential"/>
    <property type="evidence" value="ECO:0000318"/>
    <property type="project" value="GO_Central"/>
</dbReference>
<dbReference type="FunFam" id="1.20.58.390:FF:000131">
    <property type="entry name" value="Predicted protein"/>
    <property type="match status" value="1"/>
</dbReference>
<dbReference type="GO" id="GO:0043005">
    <property type="term" value="C:neuron projection"/>
    <property type="evidence" value="ECO:0000318"/>
    <property type="project" value="GO_Central"/>
</dbReference>
<keyword evidence="11" id="KW-1071">Ligand-gated ion channel</keyword>
<dbReference type="InterPro" id="IPR002394">
    <property type="entry name" value="Nicotinic_acetylcholine_rcpt"/>
</dbReference>
<dbReference type="InterPro" id="IPR038050">
    <property type="entry name" value="Neuro_actylchol_rec"/>
</dbReference>
<dbReference type="KEGG" id="nve:5519097"/>
<dbReference type="InterPro" id="IPR036719">
    <property type="entry name" value="Neuro-gated_channel_TM_sf"/>
</dbReference>
<keyword evidence="1 14" id="KW-0813">Transport</keyword>
<dbReference type="Proteomes" id="UP000001593">
    <property type="component" value="Unassembled WGS sequence"/>
</dbReference>
<keyword evidence="3 14" id="KW-0812">Transmembrane</keyword>
<dbReference type="PRINTS" id="PR00252">
    <property type="entry name" value="NRIONCHANNEL"/>
</dbReference>
<dbReference type="PROSITE" id="PS00236">
    <property type="entry name" value="NEUROTR_ION_CHANNEL"/>
    <property type="match status" value="1"/>
</dbReference>
<dbReference type="InterPro" id="IPR018000">
    <property type="entry name" value="Neurotransmitter_ion_chnl_CS"/>
</dbReference>
<dbReference type="Pfam" id="PF02932">
    <property type="entry name" value="Neur_chan_memb"/>
    <property type="match status" value="1"/>
</dbReference>
<comment type="subcellular location">
    <subcellularLocation>
        <location evidence="13">Synaptic cell membrane</location>
        <topology evidence="13">Multi-pass membrane protein</topology>
    </subcellularLocation>
</comment>
<keyword evidence="4 14" id="KW-1133">Transmembrane helix</keyword>
<comment type="caution">
    <text evidence="14">Lacks conserved residue(s) required for the propagation of feature annotation.</text>
</comment>
<proteinExistence type="inferred from homology"/>
<evidence type="ECO:0000313" key="18">
    <source>
        <dbReference type="Proteomes" id="UP000001593"/>
    </source>
</evidence>
<dbReference type="FunFam" id="2.70.170.10:FF:000044">
    <property type="entry name" value="AcetylCholine Receptor"/>
    <property type="match status" value="1"/>
</dbReference>
<evidence type="ECO:0000256" key="10">
    <source>
        <dbReference type="ARBA" id="ARBA00023180"/>
    </source>
</evidence>
<dbReference type="SUPFAM" id="SSF90112">
    <property type="entry name" value="Neurotransmitter-gated ion-channel transmembrane pore"/>
    <property type="match status" value="1"/>
</dbReference>
<dbReference type="CDD" id="cd19051">
    <property type="entry name" value="LGIC_TM_cation"/>
    <property type="match status" value="1"/>
</dbReference>
<dbReference type="eggNOG" id="KOG3646">
    <property type="taxonomic scope" value="Eukaryota"/>
</dbReference>
<dbReference type="GO" id="GO:0007268">
    <property type="term" value="P:chemical synaptic transmission"/>
    <property type="evidence" value="ECO:0000318"/>
    <property type="project" value="GO_Central"/>
</dbReference>
<keyword evidence="9" id="KW-0675">Receptor</keyword>
<keyword evidence="18" id="KW-1185">Reference proteome</keyword>
<feature type="domain" description="Neurotransmitter-gated ion-channel transmembrane" evidence="16">
    <location>
        <begin position="235"/>
        <end position="317"/>
    </location>
</feature>
<keyword evidence="7 14" id="KW-0472">Membrane</keyword>
<evidence type="ECO:0000256" key="9">
    <source>
        <dbReference type="ARBA" id="ARBA00023170"/>
    </source>
</evidence>
<dbReference type="GO" id="GO:0034220">
    <property type="term" value="P:monoatomic ion transmembrane transport"/>
    <property type="evidence" value="ECO:0000318"/>
    <property type="project" value="GO_Central"/>
</dbReference>
<feature type="domain" description="Neurotransmitter-gated ion-channel ligand-binding" evidence="15">
    <location>
        <begin position="17"/>
        <end position="228"/>
    </location>
</feature>
<evidence type="ECO:0000256" key="6">
    <source>
        <dbReference type="ARBA" id="ARBA00023065"/>
    </source>
</evidence>
<evidence type="ECO:0000256" key="8">
    <source>
        <dbReference type="ARBA" id="ARBA00023157"/>
    </source>
</evidence>
<dbReference type="OMA" id="YSHTERY"/>
<dbReference type="PRINTS" id="PR00254">
    <property type="entry name" value="NICOTINICR"/>
</dbReference>
<dbReference type="PANTHER" id="PTHR18945">
    <property type="entry name" value="NEUROTRANSMITTER GATED ION CHANNEL"/>
    <property type="match status" value="1"/>
</dbReference>
<gene>
    <name evidence="17" type="ORF">NEMVEDRAFT_v1g87907</name>
</gene>
<keyword evidence="5" id="KW-0770">Synapse</keyword>
<dbReference type="OrthoDB" id="5959766at2759"/>
<dbReference type="Gene3D" id="2.70.170.10">
    <property type="entry name" value="Neurotransmitter-gated ion-channel ligand-binding domain"/>
    <property type="match status" value="1"/>
</dbReference>
<evidence type="ECO:0000256" key="7">
    <source>
        <dbReference type="ARBA" id="ARBA00023136"/>
    </source>
</evidence>
<keyword evidence="12 14" id="KW-0407">Ion channel</keyword>
<sequence>IFLLVVISGVASNASETDLRDKLFGSKKRIVRPVLHPQDAVNVSFSVRLNKLVEVNTKHQLLITDVWVVQKWENPFLVWNESDYGGVHTLHVTFNDVWVPDIVLYNNGDPDLSLSGFTEKFKTFIILHSSGTCTWMSPTTFKSSCKLDITKFPFDSQTCSMTFGSWTYDNRLLSMDLLDKQYSHTERYVENGDWSLRKVETRRYLLNYTCCPHPFSDVTFTFYLDRKPTYHILYLIVPCVVIAALSVVNFLLPPDCGERIGLCITILLAMSVYLLLVSNILPETSDYTPLLGIYYMVTMVLVALCLAATGITLKCHH</sequence>
<feature type="transmembrane region" description="Helical" evidence="14">
    <location>
        <begin position="293"/>
        <end position="313"/>
    </location>
</feature>
<dbReference type="GO" id="GO:1904315">
    <property type="term" value="F:transmitter-gated monoatomic ion channel activity involved in regulation of postsynaptic membrane potential"/>
    <property type="evidence" value="ECO:0000318"/>
    <property type="project" value="GO_Central"/>
</dbReference>
<feature type="transmembrane region" description="Helical" evidence="14">
    <location>
        <begin position="259"/>
        <end position="281"/>
    </location>
</feature>
<dbReference type="Gene3D" id="1.20.58.390">
    <property type="entry name" value="Neurotransmitter-gated ion-channel transmembrane domain"/>
    <property type="match status" value="1"/>
</dbReference>
<comment type="similarity">
    <text evidence="14">Belongs to the ligand-gated ion channel (TC 1.A.9) family.</text>
</comment>
<name>A7RNN1_NEMVE</name>
<keyword evidence="6 14" id="KW-0406">Ion transport</keyword>
<dbReference type="CDD" id="cd18997">
    <property type="entry name" value="LGIC_ECD_nAChR"/>
    <property type="match status" value="1"/>
</dbReference>
<keyword evidence="2" id="KW-1003">Cell membrane</keyword>
<evidence type="ECO:0000256" key="11">
    <source>
        <dbReference type="ARBA" id="ARBA00023286"/>
    </source>
</evidence>
<organism evidence="17 18">
    <name type="scientific">Nematostella vectensis</name>
    <name type="common">Starlet sea anemone</name>
    <dbReference type="NCBI Taxonomy" id="45351"/>
    <lineage>
        <taxon>Eukaryota</taxon>
        <taxon>Metazoa</taxon>
        <taxon>Cnidaria</taxon>
        <taxon>Anthozoa</taxon>
        <taxon>Hexacorallia</taxon>
        <taxon>Actiniaria</taxon>
        <taxon>Edwardsiidae</taxon>
        <taxon>Nematostella</taxon>
    </lineage>
</organism>
<dbReference type="PhylomeDB" id="A7RNN1"/>
<keyword evidence="10" id="KW-0325">Glycoprotein</keyword>
<dbReference type="InterPro" id="IPR006029">
    <property type="entry name" value="Neurotrans-gated_channel_TM"/>
</dbReference>
<evidence type="ECO:0000259" key="16">
    <source>
        <dbReference type="Pfam" id="PF02932"/>
    </source>
</evidence>
<dbReference type="GO" id="GO:0045202">
    <property type="term" value="C:synapse"/>
    <property type="evidence" value="ECO:0000318"/>
    <property type="project" value="GO_Central"/>
</dbReference>
<evidence type="ECO:0000256" key="13">
    <source>
        <dbReference type="ARBA" id="ARBA00034099"/>
    </source>
</evidence>
<dbReference type="GO" id="GO:1902495">
    <property type="term" value="C:transmembrane transporter complex"/>
    <property type="evidence" value="ECO:0000318"/>
    <property type="project" value="GO_Central"/>
</dbReference>
<dbReference type="GO" id="GO:0005231">
    <property type="term" value="F:excitatory extracellular ligand-gated monoatomic ion channel activity"/>
    <property type="evidence" value="ECO:0000318"/>
    <property type="project" value="GO_Central"/>
</dbReference>